<dbReference type="EMBL" id="GDKF01009606">
    <property type="protein sequence ID" value="JAT69016.1"/>
    <property type="molecule type" value="Transcribed_RNA"/>
</dbReference>
<evidence type="ECO:0000256" key="2">
    <source>
        <dbReference type="SAM" id="Phobius"/>
    </source>
</evidence>
<gene>
    <name evidence="3" type="ORF">g.36348</name>
</gene>
<proteinExistence type="predicted"/>
<protein>
    <submittedName>
        <fullName evidence="3">Uncharacterized protein</fullName>
    </submittedName>
</protein>
<evidence type="ECO:0000256" key="1">
    <source>
        <dbReference type="SAM" id="MobiDB-lite"/>
    </source>
</evidence>
<name>A0A1D1ZPW1_AUXPR</name>
<feature type="compositionally biased region" description="Pro residues" evidence="1">
    <location>
        <begin position="67"/>
        <end position="80"/>
    </location>
</feature>
<sequence>MVGLPRAEGPALYPLLALHAAGWWCVCLGGWGGGGGMLRGERIECTEGDRGSGDWPLQRRRQRHSSPPRPSPTTPPPLPTPLSTLQGNIIGTCAALEIGLSLEEYVSMPLPPLTEDCYAMRAMTGRAELATQGPGSLEELEGGPD</sequence>
<feature type="transmembrane region" description="Helical" evidence="2">
    <location>
        <begin position="12"/>
        <end position="32"/>
    </location>
</feature>
<feature type="region of interest" description="Disordered" evidence="1">
    <location>
        <begin position="45"/>
        <end position="84"/>
    </location>
</feature>
<keyword evidence="2" id="KW-0472">Membrane</keyword>
<keyword evidence="2" id="KW-0812">Transmembrane</keyword>
<dbReference type="AlphaFoldDB" id="A0A1D1ZPW1"/>
<organism evidence="3">
    <name type="scientific">Auxenochlorella protothecoides</name>
    <name type="common">Green microalga</name>
    <name type="synonym">Chlorella protothecoides</name>
    <dbReference type="NCBI Taxonomy" id="3075"/>
    <lineage>
        <taxon>Eukaryota</taxon>
        <taxon>Viridiplantae</taxon>
        <taxon>Chlorophyta</taxon>
        <taxon>core chlorophytes</taxon>
        <taxon>Trebouxiophyceae</taxon>
        <taxon>Chlorellales</taxon>
        <taxon>Chlorellaceae</taxon>
        <taxon>Auxenochlorella</taxon>
    </lineage>
</organism>
<reference evidence="3" key="1">
    <citation type="submission" date="2015-08" db="EMBL/GenBank/DDBJ databases">
        <authorList>
            <person name="Babu N.S."/>
            <person name="Beckwith C.J."/>
            <person name="Beseler K.G."/>
            <person name="Brison A."/>
            <person name="Carone J.V."/>
            <person name="Caskin T.P."/>
            <person name="Diamond M."/>
            <person name="Durham M.E."/>
            <person name="Foxe J.M."/>
            <person name="Go M."/>
            <person name="Henderson B.A."/>
            <person name="Jones I.B."/>
            <person name="McGettigan J.A."/>
            <person name="Micheletti S.J."/>
            <person name="Nasrallah M.E."/>
            <person name="Ortiz D."/>
            <person name="Piller C.R."/>
            <person name="Privatt S.R."/>
            <person name="Schneider S.L."/>
            <person name="Sharp S."/>
            <person name="Smith T.C."/>
            <person name="Stanton J.D."/>
            <person name="Ullery H.E."/>
            <person name="Wilson R.J."/>
            <person name="Serrano M.G."/>
            <person name="Buck G."/>
            <person name="Lee V."/>
            <person name="Wang Y."/>
            <person name="Carvalho R."/>
            <person name="Voegtly L."/>
            <person name="Shi R."/>
            <person name="Duckworth R."/>
            <person name="Johnson A."/>
            <person name="Loviza R."/>
            <person name="Walstead R."/>
            <person name="Shah Z."/>
            <person name="Kiflezghi M."/>
            <person name="Wade K."/>
            <person name="Ball S.L."/>
            <person name="Bradley K.W."/>
            <person name="Asai D.J."/>
            <person name="Bowman C.A."/>
            <person name="Russell D.A."/>
            <person name="Pope W.H."/>
            <person name="Jacobs-Sera D."/>
            <person name="Hendrix R.W."/>
            <person name="Hatfull G.F."/>
        </authorList>
    </citation>
    <scope>NUCLEOTIDE SEQUENCE</scope>
</reference>
<evidence type="ECO:0000313" key="3">
    <source>
        <dbReference type="EMBL" id="JAT69016.1"/>
    </source>
</evidence>
<accession>A0A1D1ZPW1</accession>
<keyword evidence="2" id="KW-1133">Transmembrane helix</keyword>